<sequence>MSELDIPGLDVSSRVRARDIQMAAVADVRRRVLMISGAVDALDHDVAMSLYLPEPGRWQVIKSETNLTDQTWVAMQVTCDDDTHFIDGEDGMIMSRQFARTFLTPDQRRLTFHDGEVRPGESMLKVFDLECTTRRPTYAHARYSASPTDSPEQTAEAVRRLVADGIAQRPVIEMIVPVTVIG</sequence>
<dbReference type="STRING" id="504798.SAMN05421871_107299"/>
<gene>
    <name evidence="1" type="ORF">SAMN05192558_112105</name>
</gene>
<dbReference type="Pfam" id="PF19987">
    <property type="entry name" value="DUF6423"/>
    <property type="match status" value="1"/>
</dbReference>
<name>A0A1H0UVP6_9PSEU</name>
<accession>A0A1H0UVP6</accession>
<evidence type="ECO:0000313" key="2">
    <source>
        <dbReference type="Proteomes" id="UP000199651"/>
    </source>
</evidence>
<keyword evidence="2" id="KW-1185">Reference proteome</keyword>
<dbReference type="AlphaFoldDB" id="A0A1H0UVP6"/>
<reference evidence="2" key="1">
    <citation type="submission" date="2016-10" db="EMBL/GenBank/DDBJ databases">
        <authorList>
            <person name="Varghese N."/>
            <person name="Submissions S."/>
        </authorList>
    </citation>
    <scope>NUCLEOTIDE SEQUENCE [LARGE SCALE GENOMIC DNA]</scope>
    <source>
        <strain evidence="2">IBRC-M 10655</strain>
    </source>
</reference>
<dbReference type="InterPro" id="IPR046308">
    <property type="entry name" value="DUF6423"/>
</dbReference>
<dbReference type="EMBL" id="FNJB01000012">
    <property type="protein sequence ID" value="SDP70322.1"/>
    <property type="molecule type" value="Genomic_DNA"/>
</dbReference>
<evidence type="ECO:0000313" key="1">
    <source>
        <dbReference type="EMBL" id="SDP70322.1"/>
    </source>
</evidence>
<protein>
    <submittedName>
        <fullName evidence="1">Uncharacterized protein</fullName>
    </submittedName>
</protein>
<proteinExistence type="predicted"/>
<dbReference type="Proteomes" id="UP000199651">
    <property type="component" value="Unassembled WGS sequence"/>
</dbReference>
<organism evidence="1 2">
    <name type="scientific">Actinokineospora alba</name>
    <dbReference type="NCBI Taxonomy" id="504798"/>
    <lineage>
        <taxon>Bacteria</taxon>
        <taxon>Bacillati</taxon>
        <taxon>Actinomycetota</taxon>
        <taxon>Actinomycetes</taxon>
        <taxon>Pseudonocardiales</taxon>
        <taxon>Pseudonocardiaceae</taxon>
        <taxon>Actinokineospora</taxon>
    </lineage>
</organism>